<evidence type="ECO:0000313" key="3">
    <source>
        <dbReference type="Proteomes" id="UP000703822"/>
    </source>
</evidence>
<gene>
    <name evidence="2" type="ORF">KH901_09430</name>
</gene>
<sequence length="73" mass="7713">MKFKKILGITGLAVASTVALAACGAGGNKSAKDDKTLTVGIMTLDDTTEPLWDKVKELAKDKGVTIELKEFTD</sequence>
<dbReference type="PROSITE" id="PS51257">
    <property type="entry name" value="PROKAR_LIPOPROTEIN"/>
    <property type="match status" value="1"/>
</dbReference>
<feature type="signal peptide" evidence="1">
    <location>
        <begin position="1"/>
        <end position="21"/>
    </location>
</feature>
<dbReference type="EMBL" id="JAHAGS010000334">
    <property type="protein sequence ID" value="MBS6098636.1"/>
    <property type="molecule type" value="Genomic_DNA"/>
</dbReference>
<evidence type="ECO:0000256" key="1">
    <source>
        <dbReference type="SAM" id="SignalP"/>
    </source>
</evidence>
<comment type="caution">
    <text evidence="2">The sequence shown here is derived from an EMBL/GenBank/DDBJ whole genome shotgun (WGS) entry which is preliminary data.</text>
</comment>
<dbReference type="Gene3D" id="3.40.190.10">
    <property type="entry name" value="Periplasmic binding protein-like II"/>
    <property type="match status" value="1"/>
</dbReference>
<feature type="chain" id="PRO_5039600188" evidence="1">
    <location>
        <begin position="22"/>
        <end position="73"/>
    </location>
</feature>
<protein>
    <submittedName>
        <fullName evidence="2">MetQ/NlpA family ABC transporter substrate-binding protein</fullName>
    </submittedName>
</protein>
<organism evidence="2 3">
    <name type="scientific">Streptococcus vestibularis</name>
    <dbReference type="NCBI Taxonomy" id="1343"/>
    <lineage>
        <taxon>Bacteria</taxon>
        <taxon>Bacillati</taxon>
        <taxon>Bacillota</taxon>
        <taxon>Bacilli</taxon>
        <taxon>Lactobacillales</taxon>
        <taxon>Streptococcaceae</taxon>
        <taxon>Streptococcus</taxon>
    </lineage>
</organism>
<dbReference type="Proteomes" id="UP000703822">
    <property type="component" value="Unassembled WGS sequence"/>
</dbReference>
<keyword evidence="1" id="KW-0732">Signal</keyword>
<reference evidence="2" key="1">
    <citation type="submission" date="2021-05" db="EMBL/GenBank/DDBJ databases">
        <title>Infant gut strain persistence is associated with maternal origin, phylogeny, and functional potential including surface adhesion and iron acquisition.</title>
        <authorList>
            <person name="Lou Y.C."/>
        </authorList>
    </citation>
    <scope>NUCLEOTIDE SEQUENCE</scope>
    <source>
        <strain evidence="2">L3_122_031G1_dasL3_122_031G1_maxbin2.maxbin.025s ta_sub</strain>
    </source>
</reference>
<evidence type="ECO:0000313" key="2">
    <source>
        <dbReference type="EMBL" id="MBS6098636.1"/>
    </source>
</evidence>
<proteinExistence type="predicted"/>
<accession>A0A943LZ68</accession>
<name>A0A943LZ68_STRVE</name>
<feature type="non-terminal residue" evidence="2">
    <location>
        <position position="73"/>
    </location>
</feature>
<dbReference type="AlphaFoldDB" id="A0A943LZ68"/>
<dbReference type="SUPFAM" id="SSF53850">
    <property type="entry name" value="Periplasmic binding protein-like II"/>
    <property type="match status" value="1"/>
</dbReference>